<dbReference type="AlphaFoldDB" id="A0A9D1G5X7"/>
<name>A0A9D1G5X7_9FIRM</name>
<protein>
    <recommendedName>
        <fullName evidence="4">Lipoprotein</fullName>
    </recommendedName>
</protein>
<gene>
    <name evidence="2" type="ORF">IAD42_09315</name>
</gene>
<evidence type="ECO:0000313" key="2">
    <source>
        <dbReference type="EMBL" id="HIS98162.1"/>
    </source>
</evidence>
<proteinExistence type="predicted"/>
<reference evidence="2" key="2">
    <citation type="journal article" date="2021" name="PeerJ">
        <title>Extensive microbial diversity within the chicken gut microbiome revealed by metagenomics and culture.</title>
        <authorList>
            <person name="Gilroy R."/>
            <person name="Ravi A."/>
            <person name="Getino M."/>
            <person name="Pursley I."/>
            <person name="Horton D.L."/>
            <person name="Alikhan N.F."/>
            <person name="Baker D."/>
            <person name="Gharbi K."/>
            <person name="Hall N."/>
            <person name="Watson M."/>
            <person name="Adriaenssens E.M."/>
            <person name="Foster-Nyarko E."/>
            <person name="Jarju S."/>
            <person name="Secka A."/>
            <person name="Antonio M."/>
            <person name="Oren A."/>
            <person name="Chaudhuri R.R."/>
            <person name="La Ragione R."/>
            <person name="Hildebrand F."/>
            <person name="Pallen M.J."/>
        </authorList>
    </citation>
    <scope>NUCLEOTIDE SEQUENCE</scope>
    <source>
        <strain evidence="2">ChiHecec3B27-6122</strain>
    </source>
</reference>
<evidence type="ECO:0000256" key="1">
    <source>
        <dbReference type="SAM" id="SignalP"/>
    </source>
</evidence>
<evidence type="ECO:0008006" key="4">
    <source>
        <dbReference type="Google" id="ProtNLM"/>
    </source>
</evidence>
<organism evidence="2 3">
    <name type="scientific">Candidatus Scatomorpha pullistercoris</name>
    <dbReference type="NCBI Taxonomy" id="2840929"/>
    <lineage>
        <taxon>Bacteria</taxon>
        <taxon>Bacillati</taxon>
        <taxon>Bacillota</taxon>
        <taxon>Clostridia</taxon>
        <taxon>Eubacteriales</taxon>
        <taxon>Candidatus Scatomorpha</taxon>
    </lineage>
</organism>
<keyword evidence="1" id="KW-0732">Signal</keyword>
<feature type="signal peptide" evidence="1">
    <location>
        <begin position="1"/>
        <end position="22"/>
    </location>
</feature>
<comment type="caution">
    <text evidence="2">The sequence shown here is derived from an EMBL/GenBank/DDBJ whole genome shotgun (WGS) entry which is preliminary data.</text>
</comment>
<accession>A0A9D1G5X7</accession>
<dbReference type="EMBL" id="DVJS01000232">
    <property type="protein sequence ID" value="HIS98162.1"/>
    <property type="molecule type" value="Genomic_DNA"/>
</dbReference>
<evidence type="ECO:0000313" key="3">
    <source>
        <dbReference type="Proteomes" id="UP000886876"/>
    </source>
</evidence>
<sequence length="296" mass="32219">MKKLAIALILALALSLPGCSLLREDSEPPETDRLVGVYITESYIDTFDFEAYFQDNASSLSGGGEISREDTEKYSQRIYAEVVDGKTSFPIVGVPLIAARYEKDGESYTGSDCGDKLADVHLSINNSDDMVTTVLTGEIFTDSGSGRVTAYCNPVYQQADGRIYLVPGEGMTADSGGSMVFSLSDSRESAVEGEQGYGMEITLTATGRYPSDKLAVLLYSADGELMGRTEYAPEDMPEEIAADGAAWAVFEDYTRDFLGEPQVIRRLIAACSDEGFLSLHMEPGEVFYTPRTTYLK</sequence>
<dbReference type="Proteomes" id="UP000886876">
    <property type="component" value="Unassembled WGS sequence"/>
</dbReference>
<reference evidence="2" key="1">
    <citation type="submission" date="2020-10" db="EMBL/GenBank/DDBJ databases">
        <authorList>
            <person name="Gilroy R."/>
        </authorList>
    </citation>
    <scope>NUCLEOTIDE SEQUENCE</scope>
    <source>
        <strain evidence="2">ChiHecec3B27-6122</strain>
    </source>
</reference>
<feature type="chain" id="PRO_5038540821" description="Lipoprotein" evidence="1">
    <location>
        <begin position="23"/>
        <end position="296"/>
    </location>
</feature>